<sequence>PAEEPDRLPRRERVSPLHRFVLLRHAEVLAALRAGVLPPLLLATPTLSNGLLDPAELVARLEILEAAGAAPLPADFQQALLRLPRRIGPEAAARAAELSSEEGRLAARWMAGGGLPDPVVEVTWSGEDDGPGPGGRMAATVRAEPTGLPLVDDLLAQQPRHVGPAGGGHLGGLMDWWAAVLPSHREVVAAHLVPHQPVPDRGASMDSCRLVELAAAEGPAGRAVAVLLAHRLLPGPLVPRDPGSTLRALRSLAATDALPAEELGAALAERVLRGEITLRILVDAVEREAAAGAARSMWRVLAAALPALLPAGGGRPTRVHADMLALAARLASWSRARGEIPALNAFAARGGRSGVLTRARALRDLLASGGSSPAAT</sequence>
<feature type="domain" description="DUF7824" evidence="1">
    <location>
        <begin position="15"/>
        <end position="102"/>
    </location>
</feature>
<dbReference type="EMBL" id="JBHSBM010000017">
    <property type="protein sequence ID" value="MFC4059555.1"/>
    <property type="molecule type" value="Genomic_DNA"/>
</dbReference>
<proteinExistence type="predicted"/>
<protein>
    <submittedName>
        <fullName evidence="2">DUF6493 family protein</fullName>
    </submittedName>
</protein>
<reference evidence="3" key="1">
    <citation type="journal article" date="2019" name="Int. J. Syst. Evol. Microbiol.">
        <title>The Global Catalogue of Microorganisms (GCM) 10K type strain sequencing project: providing services to taxonomists for standard genome sequencing and annotation.</title>
        <authorList>
            <consortium name="The Broad Institute Genomics Platform"/>
            <consortium name="The Broad Institute Genome Sequencing Center for Infectious Disease"/>
            <person name="Wu L."/>
            <person name="Ma J."/>
        </authorList>
    </citation>
    <scope>NUCLEOTIDE SEQUENCE [LARGE SCALE GENOMIC DNA]</scope>
    <source>
        <strain evidence="3">TBRC 4489</strain>
    </source>
</reference>
<evidence type="ECO:0000313" key="2">
    <source>
        <dbReference type="EMBL" id="MFC4059555.1"/>
    </source>
</evidence>
<dbReference type="Proteomes" id="UP001595850">
    <property type="component" value="Unassembled WGS sequence"/>
</dbReference>
<dbReference type="Pfam" id="PF25148">
    <property type="entry name" value="DUF7824"/>
    <property type="match status" value="1"/>
</dbReference>
<organism evidence="2 3">
    <name type="scientific">Planomonospora corallina</name>
    <dbReference type="NCBI Taxonomy" id="1806052"/>
    <lineage>
        <taxon>Bacteria</taxon>
        <taxon>Bacillati</taxon>
        <taxon>Actinomycetota</taxon>
        <taxon>Actinomycetes</taxon>
        <taxon>Streptosporangiales</taxon>
        <taxon>Streptosporangiaceae</taxon>
        <taxon>Planomonospora</taxon>
    </lineage>
</organism>
<evidence type="ECO:0000313" key="3">
    <source>
        <dbReference type="Proteomes" id="UP001595850"/>
    </source>
</evidence>
<comment type="caution">
    <text evidence="2">The sequence shown here is derived from an EMBL/GenBank/DDBJ whole genome shotgun (WGS) entry which is preliminary data.</text>
</comment>
<accession>A0ABV8I6K4</accession>
<gene>
    <name evidence="2" type="ORF">ACFOWE_14725</name>
</gene>
<evidence type="ECO:0000259" key="1">
    <source>
        <dbReference type="Pfam" id="PF25148"/>
    </source>
</evidence>
<keyword evidence="3" id="KW-1185">Reference proteome</keyword>
<feature type="non-terminal residue" evidence="2">
    <location>
        <position position="1"/>
    </location>
</feature>
<name>A0ABV8I6K4_9ACTN</name>
<dbReference type="RefSeq" id="WP_377287940.1">
    <property type="nucleotide sequence ID" value="NZ_JBHSBM010000017.1"/>
</dbReference>
<dbReference type="InterPro" id="IPR056726">
    <property type="entry name" value="DUF7824"/>
</dbReference>